<keyword evidence="4" id="KW-1185">Reference proteome</keyword>
<dbReference type="GO" id="GO:0060271">
    <property type="term" value="P:cilium assembly"/>
    <property type="evidence" value="ECO:0007669"/>
    <property type="project" value="TreeGrafter"/>
</dbReference>
<dbReference type="OrthoDB" id="10262646at2759"/>
<reference evidence="3" key="1">
    <citation type="submission" date="2021-04" db="EMBL/GenBank/DDBJ databases">
        <authorList>
            <consortium name="Molecular Ecology Group"/>
        </authorList>
    </citation>
    <scope>NUCLEOTIDE SEQUENCE</scope>
</reference>
<feature type="region of interest" description="Disordered" evidence="1">
    <location>
        <begin position="121"/>
        <end position="228"/>
    </location>
</feature>
<evidence type="ECO:0000313" key="3">
    <source>
        <dbReference type="EMBL" id="CAG5132841.1"/>
    </source>
</evidence>
<dbReference type="AlphaFoldDB" id="A0A8S4A340"/>
<dbReference type="Pfam" id="PF23339">
    <property type="entry name" value="PTHB1_CtH"/>
    <property type="match status" value="1"/>
</dbReference>
<dbReference type="PANTHER" id="PTHR20991">
    <property type="entry name" value="PARATHYROID HORMONE-RESPONSIVE B1 GENE"/>
    <property type="match status" value="1"/>
</dbReference>
<evidence type="ECO:0000256" key="1">
    <source>
        <dbReference type="SAM" id="MobiDB-lite"/>
    </source>
</evidence>
<dbReference type="Proteomes" id="UP000678393">
    <property type="component" value="Unassembled WGS sequence"/>
</dbReference>
<comment type="caution">
    <text evidence="3">The sequence shown here is derived from an EMBL/GenBank/DDBJ whole genome shotgun (WGS) entry which is preliminary data.</text>
</comment>
<gene>
    <name evidence="3" type="ORF">CUNI_LOCUS18399</name>
</gene>
<dbReference type="GO" id="GO:0016020">
    <property type="term" value="C:membrane"/>
    <property type="evidence" value="ECO:0007669"/>
    <property type="project" value="TreeGrafter"/>
</dbReference>
<evidence type="ECO:0000259" key="2">
    <source>
        <dbReference type="Pfam" id="PF23339"/>
    </source>
</evidence>
<dbReference type="GO" id="GO:0034464">
    <property type="term" value="C:BBSome"/>
    <property type="evidence" value="ECO:0007669"/>
    <property type="project" value="InterPro"/>
</dbReference>
<sequence length="228" mass="25387">MTDEEVKILNSTLSPVVNSSDDQGWEESVDAAMTLLLRTVLAKSGKEGPVNPSPLTLPEDTSKVKKHIAMFCDRIGKGARLVDGLKAKKEKTVLMSTSQTNMDTSDQEVFPDQPAVDAVVNSRKTKKGRASKSFGLPQQDIQEPDSLSDILPSPYTGSISKEDIESRHRIESMVPDLDSMSEESRPSPRGDNHWSHGNKEEYEELVYDGQPSERKDYYRPHNPDEDVL</sequence>
<feature type="compositionally biased region" description="Basic and acidic residues" evidence="1">
    <location>
        <begin position="211"/>
        <end position="228"/>
    </location>
</feature>
<protein>
    <recommendedName>
        <fullName evidence="2">PTHB1 C-terminal helix bundle domain-containing protein</fullName>
    </recommendedName>
</protein>
<proteinExistence type="predicted"/>
<dbReference type="InterPro" id="IPR026511">
    <property type="entry name" value="PTHB1"/>
</dbReference>
<name>A0A8S4A340_9EUPU</name>
<organism evidence="3 4">
    <name type="scientific">Candidula unifasciata</name>
    <dbReference type="NCBI Taxonomy" id="100452"/>
    <lineage>
        <taxon>Eukaryota</taxon>
        <taxon>Metazoa</taxon>
        <taxon>Spiralia</taxon>
        <taxon>Lophotrochozoa</taxon>
        <taxon>Mollusca</taxon>
        <taxon>Gastropoda</taxon>
        <taxon>Heterobranchia</taxon>
        <taxon>Euthyneura</taxon>
        <taxon>Panpulmonata</taxon>
        <taxon>Eupulmonata</taxon>
        <taxon>Stylommatophora</taxon>
        <taxon>Helicina</taxon>
        <taxon>Helicoidea</taxon>
        <taxon>Geomitridae</taxon>
        <taxon>Candidula</taxon>
    </lineage>
</organism>
<accession>A0A8S4A340</accession>
<dbReference type="PANTHER" id="PTHR20991:SF0">
    <property type="entry name" value="PROTEIN PTHB1"/>
    <property type="match status" value="1"/>
</dbReference>
<feature type="compositionally biased region" description="Basic and acidic residues" evidence="1">
    <location>
        <begin position="160"/>
        <end position="171"/>
    </location>
</feature>
<feature type="domain" description="PTHB1 C-terminal helix bundle" evidence="2">
    <location>
        <begin position="1"/>
        <end position="75"/>
    </location>
</feature>
<feature type="compositionally biased region" description="Basic and acidic residues" evidence="1">
    <location>
        <begin position="182"/>
        <end position="200"/>
    </location>
</feature>
<evidence type="ECO:0000313" key="4">
    <source>
        <dbReference type="Proteomes" id="UP000678393"/>
    </source>
</evidence>
<dbReference type="EMBL" id="CAJHNH020005680">
    <property type="protein sequence ID" value="CAG5132841.1"/>
    <property type="molecule type" value="Genomic_DNA"/>
</dbReference>
<dbReference type="InterPro" id="IPR055364">
    <property type="entry name" value="PTHB1_CtH_dom"/>
</dbReference>